<dbReference type="RefSeq" id="WP_236309826.1">
    <property type="nucleotide sequence ID" value="NZ_WKED01000055.1"/>
</dbReference>
<accession>A0ABS9FDW0</accession>
<dbReference type="Pfam" id="PF06995">
    <property type="entry name" value="Phage_P2_GpU"/>
    <property type="match status" value="1"/>
</dbReference>
<evidence type="ECO:0000313" key="1">
    <source>
        <dbReference type="EMBL" id="MCF5109670.1"/>
    </source>
</evidence>
<comment type="caution">
    <text evidence="1">The sequence shown here is derived from an EMBL/GenBank/DDBJ whole genome shotgun (WGS) entry which is preliminary data.</text>
</comment>
<keyword evidence="2" id="KW-1185">Reference proteome</keyword>
<organism evidence="1 2">
    <name type="scientific">Pseudomonas gessardii</name>
    <dbReference type="NCBI Taxonomy" id="78544"/>
    <lineage>
        <taxon>Bacteria</taxon>
        <taxon>Pseudomonadati</taxon>
        <taxon>Pseudomonadota</taxon>
        <taxon>Gammaproteobacteria</taxon>
        <taxon>Pseudomonadales</taxon>
        <taxon>Pseudomonadaceae</taxon>
        <taxon>Pseudomonas</taxon>
    </lineage>
</organism>
<dbReference type="EMBL" id="WKED01000055">
    <property type="protein sequence ID" value="MCF5109670.1"/>
    <property type="molecule type" value="Genomic_DNA"/>
</dbReference>
<sequence>MAQQMALGDFVFGGDFAYETLERKSSGGWVSLDIISSKPRSHQTGQGLETVRLQGKTQWAAGMARVEQLRTMINGRVPYVLVDGVGRVWGRWRINDVSESQKRTLDDGTASLLEWTIELEEFF</sequence>
<gene>
    <name evidence="1" type="ORF">GIW56_22835</name>
</gene>
<dbReference type="InterPro" id="IPR009734">
    <property type="entry name" value="Myoviridae_GpU"/>
</dbReference>
<proteinExistence type="predicted"/>
<dbReference type="Proteomes" id="UP000814003">
    <property type="component" value="Unassembled WGS sequence"/>
</dbReference>
<reference evidence="1 2" key="1">
    <citation type="submission" date="2019-11" db="EMBL/GenBank/DDBJ databases">
        <title>Epiphytic Pseudomonas syringae from cherry orchards.</title>
        <authorList>
            <person name="Hulin M.T."/>
        </authorList>
    </citation>
    <scope>NUCLEOTIDE SEQUENCE [LARGE SCALE GENOMIC DNA]</scope>
    <source>
        <strain evidence="1 2">PA-6-5B</strain>
    </source>
</reference>
<name>A0ABS9FDW0_9PSED</name>
<evidence type="ECO:0000313" key="2">
    <source>
        <dbReference type="Proteomes" id="UP000814003"/>
    </source>
</evidence>
<protein>
    <recommendedName>
        <fullName evidence="3">Phage tail protein</fullName>
    </recommendedName>
</protein>
<evidence type="ECO:0008006" key="3">
    <source>
        <dbReference type="Google" id="ProtNLM"/>
    </source>
</evidence>